<dbReference type="Proteomes" id="UP000824366">
    <property type="component" value="Chromosome"/>
</dbReference>
<evidence type="ECO:0000313" key="2">
    <source>
        <dbReference type="Proteomes" id="UP000824366"/>
    </source>
</evidence>
<accession>A0ABM7MLD5</accession>
<reference evidence="1 2" key="1">
    <citation type="journal article" date="2021" name="Microbiol. Spectr.">
        <title>A Single Bacterium Capable of Oxidation and Reduction of Iron at Circumneutral pH.</title>
        <authorList>
            <person name="Kato S."/>
            <person name="Ohkuma M."/>
        </authorList>
    </citation>
    <scope>NUCLEOTIDE SEQUENCE [LARGE SCALE GENOMIC DNA]</scope>
    <source>
        <strain evidence="1 2">MIZ03</strain>
    </source>
</reference>
<gene>
    <name evidence="1" type="ORF">MIZ03_1995</name>
</gene>
<sequence>MSAVFSTGAMLIHHEKSVLTYIKQTACPELTKKTSQIHDLHQIN</sequence>
<organism evidence="1 2">
    <name type="scientific">Rhodoferax lithotrophicus</name>
    <dbReference type="NCBI Taxonomy" id="2798804"/>
    <lineage>
        <taxon>Bacteria</taxon>
        <taxon>Pseudomonadati</taxon>
        <taxon>Pseudomonadota</taxon>
        <taxon>Betaproteobacteria</taxon>
        <taxon>Burkholderiales</taxon>
        <taxon>Comamonadaceae</taxon>
        <taxon>Rhodoferax</taxon>
    </lineage>
</organism>
<protein>
    <submittedName>
        <fullName evidence="1">Uncharacterized protein</fullName>
    </submittedName>
</protein>
<dbReference type="EMBL" id="AP024238">
    <property type="protein sequence ID" value="BCO27108.1"/>
    <property type="molecule type" value="Genomic_DNA"/>
</dbReference>
<proteinExistence type="predicted"/>
<name>A0ABM7MLD5_9BURK</name>
<keyword evidence="2" id="KW-1185">Reference proteome</keyword>
<evidence type="ECO:0000313" key="1">
    <source>
        <dbReference type="EMBL" id="BCO27108.1"/>
    </source>
</evidence>